<dbReference type="InterPro" id="IPR005481">
    <property type="entry name" value="BC-like_N"/>
</dbReference>
<gene>
    <name evidence="2" type="ORF">FIBSPDRAFT_1042182</name>
</gene>
<dbReference type="InterPro" id="IPR016185">
    <property type="entry name" value="PreATP-grasp_dom_sf"/>
</dbReference>
<feature type="domain" description="Biotin carboxylase-like N-terminal" evidence="1">
    <location>
        <begin position="15"/>
        <end position="42"/>
    </location>
</feature>
<reference evidence="2" key="1">
    <citation type="journal article" date="2016" name="Mol. Biol. Evol.">
        <title>Comparative Genomics of Early-Diverging Mushroom-Forming Fungi Provides Insights into the Origins of Lignocellulose Decay Capabilities.</title>
        <authorList>
            <person name="Nagy L.G."/>
            <person name="Riley R."/>
            <person name="Tritt A."/>
            <person name="Adam C."/>
            <person name="Daum C."/>
            <person name="Floudas D."/>
            <person name="Sun H."/>
            <person name="Yadav J.S."/>
            <person name="Pangilinan J."/>
            <person name="Larsson K.H."/>
            <person name="Matsuura K."/>
            <person name="Barry K."/>
            <person name="Labutti K."/>
            <person name="Kuo R."/>
            <person name="Ohm R.A."/>
            <person name="Bhattacharya S.S."/>
            <person name="Shirouzu T."/>
            <person name="Yoshinaga Y."/>
            <person name="Martin F.M."/>
            <person name="Grigoriev I.V."/>
            <person name="Hibbett D.S."/>
        </authorList>
    </citation>
    <scope>NUCLEOTIDE SEQUENCE [LARGE SCALE GENOMIC DNA]</scope>
    <source>
        <strain evidence="2">CBS 109695</strain>
    </source>
</reference>
<evidence type="ECO:0000259" key="1">
    <source>
        <dbReference type="Pfam" id="PF00289"/>
    </source>
</evidence>
<dbReference type="Pfam" id="PF00289">
    <property type="entry name" value="Biotin_carb_N"/>
    <property type="match status" value="1"/>
</dbReference>
<dbReference type="SUPFAM" id="SSF52440">
    <property type="entry name" value="PreATP-grasp domain"/>
    <property type="match status" value="1"/>
</dbReference>
<dbReference type="STRING" id="436010.A0A166MWF6"/>
<dbReference type="AlphaFoldDB" id="A0A166MWF6"/>
<dbReference type="Gene3D" id="3.40.50.20">
    <property type="match status" value="1"/>
</dbReference>
<evidence type="ECO:0000313" key="2">
    <source>
        <dbReference type="EMBL" id="KZP24390.1"/>
    </source>
</evidence>
<name>A0A166MWF6_9AGAM</name>
<protein>
    <recommendedName>
        <fullName evidence="1">Biotin carboxylase-like N-terminal domain-containing protein</fullName>
    </recommendedName>
</protein>
<sequence>MLDDVSWFMSPERVDIVDIAKRTRGTHIHPGYGFLSERFALAYLFFSPTPGRLHVTPIGRAFDTTVFRLLEGRIGNLQRIRTWISGDDRGAGRQGGRGIIVVSAEEGVEQASKRFMLGREPVRLPACREKAPSGPGWKHVERSVQQRFQKAVEHLLFSATPASLDIALAFMPPHKAAPYNCASLPKTLPRTSLSAGAIAAQFHRGSRGAVCPLIRGFAVCPLHRKKRLLLAKIVVHGRIWSLREAMRSAVLALRETSMLQSTFSPSSLAFSLKQGQSSTGISAGAFDLADPNDSAHVAAALTGKTVGLHLAVWLSGVVAKGGYDRGVKRDEDEECGGRAGWWKGAHVGVVVRERMPLAVVALDGERSKSRL</sequence>
<organism evidence="2">
    <name type="scientific">Athelia psychrophila</name>
    <dbReference type="NCBI Taxonomy" id="1759441"/>
    <lineage>
        <taxon>Eukaryota</taxon>
        <taxon>Fungi</taxon>
        <taxon>Dikarya</taxon>
        <taxon>Basidiomycota</taxon>
        <taxon>Agaricomycotina</taxon>
        <taxon>Agaricomycetes</taxon>
        <taxon>Agaricomycetidae</taxon>
        <taxon>Atheliales</taxon>
        <taxon>Atheliaceae</taxon>
        <taxon>Athelia</taxon>
    </lineage>
</organism>
<proteinExistence type="predicted"/>
<dbReference type="EMBL" id="KV417526">
    <property type="protein sequence ID" value="KZP24390.1"/>
    <property type="molecule type" value="Genomic_DNA"/>
</dbReference>
<accession>A0A166MWF6</accession>